<dbReference type="OMA" id="DHYDIMK"/>
<accession>U5H1E9</accession>
<dbReference type="InParanoid" id="U5H1E9"/>
<evidence type="ECO:0000256" key="1">
    <source>
        <dbReference type="ARBA" id="ARBA00022801"/>
    </source>
</evidence>
<sequence length="295" mass="32601">MMVGYTTYKDLPYTSSSCKRQAFDLYLPSASTTKPSSSSVSPPPLCVFIHGGAWRTESKEQWAESLMPHIVRSLGIPAACLDYRLAPNDPHPAQILDVISGLTRLTSTTPLPGIETSEHLLWDRQRLILLGHSAGAFMIAEVLLSPPSSMPSDSSSESFVVDPSLRRAIKGAIFLDGIYDIPDLIREYPDYVDFVEMAFGKDPQVWAKESPVKWEIPSEQLGALRAKLLVLHSAQDELLSLVQPRLFVQALEKLGIEQGKQLEVDYETITGGHDEALKNNDSALLGTVKKWIARL</sequence>
<evidence type="ECO:0000313" key="3">
    <source>
        <dbReference type="EMBL" id="KDE08752.1"/>
    </source>
</evidence>
<dbReference type="InterPro" id="IPR029058">
    <property type="entry name" value="AB_hydrolase_fold"/>
</dbReference>
<gene>
    <name evidence="3" type="ORF">MVLG_01206</name>
</gene>
<dbReference type="SUPFAM" id="SSF53474">
    <property type="entry name" value="alpha/beta-Hydrolases"/>
    <property type="match status" value="1"/>
</dbReference>
<dbReference type="Proteomes" id="UP000017200">
    <property type="component" value="Unassembled WGS sequence"/>
</dbReference>
<dbReference type="PANTHER" id="PTHR48081">
    <property type="entry name" value="AB HYDROLASE SUPERFAMILY PROTEIN C4A8.06C"/>
    <property type="match status" value="1"/>
</dbReference>
<reference evidence="5" key="1">
    <citation type="submission" date="2010-11" db="EMBL/GenBank/DDBJ databases">
        <title>The genome sequence of Microbotryum violaceum strain p1A1 Lamole.</title>
        <authorList>
            <person name="Cuomo C."/>
            <person name="Perlin M."/>
            <person name="Young S.K."/>
            <person name="Zeng Q."/>
            <person name="Gargeya S."/>
            <person name="Alvarado L."/>
            <person name="Berlin A."/>
            <person name="Chapman S.B."/>
            <person name="Chen Z."/>
            <person name="Freedman E."/>
            <person name="Gellesch M."/>
            <person name="Goldberg J."/>
            <person name="Griggs A."/>
            <person name="Gujja S."/>
            <person name="Heilman E."/>
            <person name="Heiman D."/>
            <person name="Howarth C."/>
            <person name="Mehta T."/>
            <person name="Neiman D."/>
            <person name="Pearson M."/>
            <person name="Roberts A."/>
            <person name="Saif S."/>
            <person name="Shea T."/>
            <person name="Shenoy N."/>
            <person name="Sisk P."/>
            <person name="Stolte C."/>
            <person name="Sykes S."/>
            <person name="White J."/>
            <person name="Yandava C."/>
            <person name="Haas B."/>
            <person name="Nusbaum C."/>
            <person name="Birren B."/>
        </authorList>
    </citation>
    <scope>NUCLEOTIDE SEQUENCE [LARGE SCALE GENOMIC DNA]</scope>
    <source>
        <strain evidence="5">p1A1 Lamole</strain>
    </source>
</reference>
<dbReference type="Gene3D" id="3.40.50.1820">
    <property type="entry name" value="alpha/beta hydrolase"/>
    <property type="match status" value="1"/>
</dbReference>
<protein>
    <recommendedName>
        <fullName evidence="2">Alpha/beta hydrolase fold-3 domain-containing protein</fullName>
    </recommendedName>
</protein>
<dbReference type="GO" id="GO:0016787">
    <property type="term" value="F:hydrolase activity"/>
    <property type="evidence" value="ECO:0007669"/>
    <property type="project" value="UniProtKB-KW"/>
</dbReference>
<name>U5H1E9_USTV1</name>
<evidence type="ECO:0000313" key="4">
    <source>
        <dbReference type="EnsemblFungi" id="MVLG_01206T0"/>
    </source>
</evidence>
<reference evidence="4" key="4">
    <citation type="submission" date="2015-06" db="UniProtKB">
        <authorList>
            <consortium name="EnsemblFungi"/>
        </authorList>
    </citation>
    <scope>IDENTIFICATION</scope>
</reference>
<dbReference type="Pfam" id="PF07859">
    <property type="entry name" value="Abhydrolase_3"/>
    <property type="match status" value="1"/>
</dbReference>
<dbReference type="EMBL" id="AEIJ01000100">
    <property type="status" value="NOT_ANNOTATED_CDS"/>
    <property type="molecule type" value="Genomic_DNA"/>
</dbReference>
<dbReference type="AlphaFoldDB" id="U5H1E9"/>
<evidence type="ECO:0000313" key="5">
    <source>
        <dbReference type="Proteomes" id="UP000017200"/>
    </source>
</evidence>
<feature type="domain" description="Alpha/beta hydrolase fold-3" evidence="2">
    <location>
        <begin position="47"/>
        <end position="144"/>
    </location>
</feature>
<dbReference type="OrthoDB" id="6495301at2759"/>
<reference evidence="3 5" key="3">
    <citation type="journal article" date="2015" name="BMC Genomics">
        <title>Sex and parasites: genomic and transcriptomic analysis of Microbotryum lychnidis-dioicae, the biotrophic and plant-castrating anther smut fungus.</title>
        <authorList>
            <person name="Perlin M.H."/>
            <person name="Amselem J."/>
            <person name="Fontanillas E."/>
            <person name="Toh S.S."/>
            <person name="Chen Z."/>
            <person name="Goldberg J."/>
            <person name="Duplessis S."/>
            <person name="Henrissat B."/>
            <person name="Young S."/>
            <person name="Zeng Q."/>
            <person name="Aguileta G."/>
            <person name="Petit E."/>
            <person name="Badouin H."/>
            <person name="Andrews J."/>
            <person name="Razeeq D."/>
            <person name="Gabaldon T."/>
            <person name="Quesneville H."/>
            <person name="Giraud T."/>
            <person name="Hood M.E."/>
            <person name="Schultz D.J."/>
            <person name="Cuomo C.A."/>
        </authorList>
    </citation>
    <scope>NUCLEOTIDE SEQUENCE [LARGE SCALE GENOMIC DNA]</scope>
    <source>
        <strain evidence="5">p1A1 Lamole</strain>
        <strain evidence="3">P1A1 Lamole</strain>
    </source>
</reference>
<reference evidence="3" key="2">
    <citation type="submission" date="2010-11" db="EMBL/GenBank/DDBJ databases">
        <authorList>
            <consortium name="The Broad Institute Genome Sequencing Platform"/>
            <person name="Earl A."/>
            <person name="Ward D."/>
            <person name="Feldgarden M."/>
            <person name="Gevers D."/>
            <person name="Butler R."/>
            <person name="Young S.K."/>
            <person name="Zeng Q."/>
            <person name="Gargeya S."/>
            <person name="Fitzgerald M."/>
            <person name="Haas B."/>
            <person name="Abouelleil A."/>
            <person name="Alvarado L."/>
            <person name="Arachchi H.M."/>
            <person name="Berlin A."/>
            <person name="Brown A."/>
            <person name="Chapman S.B."/>
            <person name="Chen Z."/>
            <person name="Dunbar C."/>
            <person name="Freedman E."/>
            <person name="Gearin G."/>
            <person name="Gellesch M."/>
            <person name="Goldberg J."/>
            <person name="Griggs A."/>
            <person name="Gujja S."/>
            <person name="Heilman E."/>
            <person name="Heiman D."/>
            <person name="Howarth C."/>
            <person name="Larson L."/>
            <person name="Lui A."/>
            <person name="MacDonald P.J.P."/>
            <person name="Mehta T."/>
            <person name="Montmayeur A."/>
            <person name="Murphy C."/>
            <person name="Neiman D."/>
            <person name="Pearson M."/>
            <person name="Priest M."/>
            <person name="Roberts A."/>
            <person name="Saif S."/>
            <person name="Shea T."/>
            <person name="Shenoy N."/>
            <person name="Sisk P."/>
            <person name="Stolte C."/>
            <person name="Sykes S."/>
            <person name="White J."/>
            <person name="Yandava C."/>
            <person name="Wortman J."/>
            <person name="Nusbaum C."/>
            <person name="Birren B."/>
        </authorList>
    </citation>
    <scope>NUCLEOTIDE SEQUENCE</scope>
    <source>
        <strain evidence="3">P1A1 Lamole</strain>
    </source>
</reference>
<dbReference type="EMBL" id="GL541648">
    <property type="protein sequence ID" value="KDE08752.1"/>
    <property type="molecule type" value="Genomic_DNA"/>
</dbReference>
<keyword evidence="1" id="KW-0378">Hydrolase</keyword>
<dbReference type="InterPro" id="IPR013094">
    <property type="entry name" value="AB_hydrolase_3"/>
</dbReference>
<proteinExistence type="predicted"/>
<dbReference type="EnsemblFungi" id="MVLG_01206T0">
    <property type="protein sequence ID" value="MVLG_01206T0"/>
    <property type="gene ID" value="MVLG_01206"/>
</dbReference>
<dbReference type="HOGENOM" id="CLU_016852_1_0_1"/>
<keyword evidence="5" id="KW-1185">Reference proteome</keyword>
<dbReference type="PANTHER" id="PTHR48081:SF33">
    <property type="entry name" value="KYNURENINE FORMAMIDASE"/>
    <property type="match status" value="1"/>
</dbReference>
<evidence type="ECO:0000259" key="2">
    <source>
        <dbReference type="Pfam" id="PF07859"/>
    </source>
</evidence>
<dbReference type="STRING" id="683840.U5H1E9"/>
<dbReference type="InterPro" id="IPR050300">
    <property type="entry name" value="GDXG_lipolytic_enzyme"/>
</dbReference>
<organism evidence="3">
    <name type="scientific">Microbotryum lychnidis-dioicae (strain p1A1 Lamole / MvSl-1064)</name>
    <name type="common">Anther smut fungus</name>
    <dbReference type="NCBI Taxonomy" id="683840"/>
    <lineage>
        <taxon>Eukaryota</taxon>
        <taxon>Fungi</taxon>
        <taxon>Dikarya</taxon>
        <taxon>Basidiomycota</taxon>
        <taxon>Pucciniomycotina</taxon>
        <taxon>Microbotryomycetes</taxon>
        <taxon>Microbotryales</taxon>
        <taxon>Microbotryaceae</taxon>
        <taxon>Microbotryum</taxon>
    </lineage>
</organism>